<evidence type="ECO:0000256" key="1">
    <source>
        <dbReference type="ARBA" id="ARBA00004123"/>
    </source>
</evidence>
<dbReference type="InterPro" id="IPR050224">
    <property type="entry name" value="TALE_homeobox"/>
</dbReference>
<keyword evidence="6" id="KW-0804">Transcription</keyword>
<keyword evidence="4 8" id="KW-0238">DNA-binding</keyword>
<feature type="region of interest" description="Disordered" evidence="9">
    <location>
        <begin position="198"/>
        <end position="236"/>
    </location>
</feature>
<dbReference type="PANTHER" id="PTHR11850">
    <property type="entry name" value="HOMEOBOX PROTEIN TRANSCRIPTION FACTORS"/>
    <property type="match status" value="1"/>
</dbReference>
<keyword evidence="3" id="KW-0805">Transcription regulation</keyword>
<dbReference type="CDD" id="cd00086">
    <property type="entry name" value="homeodomain"/>
    <property type="match status" value="1"/>
</dbReference>
<evidence type="ECO:0000256" key="8">
    <source>
        <dbReference type="PROSITE-ProRule" id="PRU00108"/>
    </source>
</evidence>
<dbReference type="EMBL" id="JBDFQZ010000008">
    <property type="protein sequence ID" value="KAK9700078.1"/>
    <property type="molecule type" value="Genomic_DNA"/>
</dbReference>
<dbReference type="Gene3D" id="1.10.10.60">
    <property type="entry name" value="Homeodomain-like"/>
    <property type="match status" value="1"/>
</dbReference>
<evidence type="ECO:0000259" key="10">
    <source>
        <dbReference type="PROSITE" id="PS50071"/>
    </source>
</evidence>
<name>A0AAW1JAZ2_SAPOF</name>
<feature type="compositionally biased region" description="Basic and acidic residues" evidence="9">
    <location>
        <begin position="352"/>
        <end position="376"/>
    </location>
</feature>
<evidence type="ECO:0000313" key="11">
    <source>
        <dbReference type="EMBL" id="KAK9700078.1"/>
    </source>
</evidence>
<protein>
    <recommendedName>
        <fullName evidence="10">Homeobox domain-containing protein</fullName>
    </recommendedName>
</protein>
<sequence length="424" mass="47523">MDDPFHHPHHNRRHKLRFNDTVITAAAGHPLLPDHLATSPATSALNLSLSTHARTTGAYSATPVGPFTGYASILARSRFLRPAQDLLDAFSAADAVSPATATKKILEESGRLFSDDDEDVISRRCTNPNLVSMLHEVYKKYKLYCQQMQSAVTSFESVAGLANAAPFISFAVRAMFRHFHCLKNAILDQIRVTSKGFGDEDCRRERDSGSCPDDKSPCAPKQGLSQNQGSGPNFLQHPVWRSQRGFPDKAVAVLRTWLFEHFLHPYPSDSDKQMLAQKTGLSRSQVSNWFTNARVRLWKPMVEEIHTLERKAQCSKSAATNTQQLINLSSDNHSSIHPQLTEKDFEIVSSHRNHESHSKRTRTETDPRAEQSKERFSLLSTHSIPGNQINNIDGLQIDLSHQQNTSGLSWSPQGQIIPFWLARQ</sequence>
<feature type="compositionally biased region" description="Polar residues" evidence="9">
    <location>
        <begin position="223"/>
        <end position="233"/>
    </location>
</feature>
<evidence type="ECO:0000256" key="2">
    <source>
        <dbReference type="ARBA" id="ARBA00006454"/>
    </source>
</evidence>
<feature type="DNA-binding region" description="Homeobox" evidence="8">
    <location>
        <begin position="239"/>
        <end position="301"/>
    </location>
</feature>
<keyword evidence="5 8" id="KW-0371">Homeobox</keyword>
<comment type="subcellular location">
    <subcellularLocation>
        <location evidence="1 8">Nucleus</location>
    </subcellularLocation>
</comment>
<dbReference type="InterPro" id="IPR009057">
    <property type="entry name" value="Homeodomain-like_sf"/>
</dbReference>
<evidence type="ECO:0000256" key="7">
    <source>
        <dbReference type="ARBA" id="ARBA00023242"/>
    </source>
</evidence>
<dbReference type="Pfam" id="PF07526">
    <property type="entry name" value="POX"/>
    <property type="match status" value="1"/>
</dbReference>
<dbReference type="InterPro" id="IPR006563">
    <property type="entry name" value="POX_dom"/>
</dbReference>
<feature type="region of interest" description="Disordered" evidence="9">
    <location>
        <begin position="349"/>
        <end position="385"/>
    </location>
</feature>
<organism evidence="11 12">
    <name type="scientific">Saponaria officinalis</name>
    <name type="common">Common soapwort</name>
    <name type="synonym">Lychnis saponaria</name>
    <dbReference type="NCBI Taxonomy" id="3572"/>
    <lineage>
        <taxon>Eukaryota</taxon>
        <taxon>Viridiplantae</taxon>
        <taxon>Streptophyta</taxon>
        <taxon>Embryophyta</taxon>
        <taxon>Tracheophyta</taxon>
        <taxon>Spermatophyta</taxon>
        <taxon>Magnoliopsida</taxon>
        <taxon>eudicotyledons</taxon>
        <taxon>Gunneridae</taxon>
        <taxon>Pentapetalae</taxon>
        <taxon>Caryophyllales</taxon>
        <taxon>Caryophyllaceae</taxon>
        <taxon>Caryophylleae</taxon>
        <taxon>Saponaria</taxon>
    </lineage>
</organism>
<dbReference type="SMART" id="SM00389">
    <property type="entry name" value="HOX"/>
    <property type="match status" value="1"/>
</dbReference>
<dbReference type="SUPFAM" id="SSF46689">
    <property type="entry name" value="Homeodomain-like"/>
    <property type="match status" value="1"/>
</dbReference>
<evidence type="ECO:0000256" key="4">
    <source>
        <dbReference type="ARBA" id="ARBA00023125"/>
    </source>
</evidence>
<evidence type="ECO:0000256" key="5">
    <source>
        <dbReference type="ARBA" id="ARBA00023155"/>
    </source>
</evidence>
<dbReference type="GO" id="GO:0003677">
    <property type="term" value="F:DNA binding"/>
    <property type="evidence" value="ECO:0007669"/>
    <property type="project" value="UniProtKB-UniRule"/>
</dbReference>
<dbReference type="GO" id="GO:0006355">
    <property type="term" value="P:regulation of DNA-templated transcription"/>
    <property type="evidence" value="ECO:0007669"/>
    <property type="project" value="InterPro"/>
</dbReference>
<gene>
    <name evidence="11" type="ORF">RND81_08G216000</name>
</gene>
<accession>A0AAW1JAZ2</accession>
<dbReference type="SMART" id="SM00574">
    <property type="entry name" value="POX"/>
    <property type="match status" value="1"/>
</dbReference>
<proteinExistence type="inferred from homology"/>
<dbReference type="Proteomes" id="UP001443914">
    <property type="component" value="Unassembled WGS sequence"/>
</dbReference>
<feature type="compositionally biased region" description="Basic and acidic residues" evidence="9">
    <location>
        <begin position="198"/>
        <end position="216"/>
    </location>
</feature>
<dbReference type="AlphaFoldDB" id="A0AAW1JAZ2"/>
<evidence type="ECO:0000313" key="12">
    <source>
        <dbReference type="Proteomes" id="UP001443914"/>
    </source>
</evidence>
<dbReference type="PROSITE" id="PS50071">
    <property type="entry name" value="HOMEOBOX_2"/>
    <property type="match status" value="1"/>
</dbReference>
<dbReference type="InterPro" id="IPR008422">
    <property type="entry name" value="KN_HD"/>
</dbReference>
<evidence type="ECO:0000256" key="3">
    <source>
        <dbReference type="ARBA" id="ARBA00023015"/>
    </source>
</evidence>
<evidence type="ECO:0000256" key="9">
    <source>
        <dbReference type="SAM" id="MobiDB-lite"/>
    </source>
</evidence>
<keyword evidence="7 8" id="KW-0539">Nucleus</keyword>
<dbReference type="Pfam" id="PF05920">
    <property type="entry name" value="Homeobox_KN"/>
    <property type="match status" value="1"/>
</dbReference>
<dbReference type="InterPro" id="IPR001356">
    <property type="entry name" value="HD"/>
</dbReference>
<reference evidence="11" key="1">
    <citation type="submission" date="2024-03" db="EMBL/GenBank/DDBJ databases">
        <title>WGS assembly of Saponaria officinalis var. Norfolk2.</title>
        <authorList>
            <person name="Jenkins J."/>
            <person name="Shu S."/>
            <person name="Grimwood J."/>
            <person name="Barry K."/>
            <person name="Goodstein D."/>
            <person name="Schmutz J."/>
            <person name="Leebens-Mack J."/>
            <person name="Osbourn A."/>
        </authorList>
    </citation>
    <scope>NUCLEOTIDE SEQUENCE [LARGE SCALE GENOMIC DNA]</scope>
    <source>
        <strain evidence="11">JIC</strain>
    </source>
</reference>
<comment type="caution">
    <text evidence="11">The sequence shown here is derived from an EMBL/GenBank/DDBJ whole genome shotgun (WGS) entry which is preliminary data.</text>
</comment>
<comment type="similarity">
    <text evidence="2">Belongs to the TALE/BELL homeobox family.</text>
</comment>
<evidence type="ECO:0000256" key="6">
    <source>
        <dbReference type="ARBA" id="ARBA00023163"/>
    </source>
</evidence>
<dbReference type="GO" id="GO:0005634">
    <property type="term" value="C:nucleus"/>
    <property type="evidence" value="ECO:0007669"/>
    <property type="project" value="UniProtKB-SubCell"/>
</dbReference>
<feature type="domain" description="Homeobox" evidence="10">
    <location>
        <begin position="237"/>
        <end position="300"/>
    </location>
</feature>
<keyword evidence="12" id="KW-1185">Reference proteome</keyword>